<gene>
    <name evidence="1" type="ORF">E2C01_070608</name>
</gene>
<proteinExistence type="predicted"/>
<sequence length="135" mass="15214">MHNICILSQVCFRDLPTLHLLYDVLVAMFSENYDEMLEKTAKKRLARQKLEAAMSNITTNNITSEETAVKEINEATETRLSLSRVQSEKSTNTCVIEETLCFMATKLPSLQINVSLAYIICTSAKVFEKITGQTT</sequence>
<dbReference type="AlphaFoldDB" id="A0A5B7HT58"/>
<comment type="caution">
    <text evidence="1">The sequence shown here is derived from an EMBL/GenBank/DDBJ whole genome shotgun (WGS) entry which is preliminary data.</text>
</comment>
<accession>A0A5B7HT58</accession>
<reference evidence="1 2" key="1">
    <citation type="submission" date="2019-05" db="EMBL/GenBank/DDBJ databases">
        <title>Another draft genome of Portunus trituberculatus and its Hox gene families provides insights of decapod evolution.</title>
        <authorList>
            <person name="Jeong J.-H."/>
            <person name="Song I."/>
            <person name="Kim S."/>
            <person name="Choi T."/>
            <person name="Kim D."/>
            <person name="Ryu S."/>
            <person name="Kim W."/>
        </authorList>
    </citation>
    <scope>NUCLEOTIDE SEQUENCE [LARGE SCALE GENOMIC DNA]</scope>
    <source>
        <tissue evidence="1">Muscle</tissue>
    </source>
</reference>
<organism evidence="1 2">
    <name type="scientific">Portunus trituberculatus</name>
    <name type="common">Swimming crab</name>
    <name type="synonym">Neptunus trituberculatus</name>
    <dbReference type="NCBI Taxonomy" id="210409"/>
    <lineage>
        <taxon>Eukaryota</taxon>
        <taxon>Metazoa</taxon>
        <taxon>Ecdysozoa</taxon>
        <taxon>Arthropoda</taxon>
        <taxon>Crustacea</taxon>
        <taxon>Multicrustacea</taxon>
        <taxon>Malacostraca</taxon>
        <taxon>Eumalacostraca</taxon>
        <taxon>Eucarida</taxon>
        <taxon>Decapoda</taxon>
        <taxon>Pleocyemata</taxon>
        <taxon>Brachyura</taxon>
        <taxon>Eubrachyura</taxon>
        <taxon>Portunoidea</taxon>
        <taxon>Portunidae</taxon>
        <taxon>Portuninae</taxon>
        <taxon>Portunus</taxon>
    </lineage>
</organism>
<keyword evidence="2" id="KW-1185">Reference proteome</keyword>
<evidence type="ECO:0000313" key="2">
    <source>
        <dbReference type="Proteomes" id="UP000324222"/>
    </source>
</evidence>
<name>A0A5B7HT58_PORTR</name>
<protein>
    <submittedName>
        <fullName evidence="1">Uncharacterized protein</fullName>
    </submittedName>
</protein>
<evidence type="ECO:0000313" key="1">
    <source>
        <dbReference type="EMBL" id="MPC76201.1"/>
    </source>
</evidence>
<dbReference type="EMBL" id="VSRR010042839">
    <property type="protein sequence ID" value="MPC76201.1"/>
    <property type="molecule type" value="Genomic_DNA"/>
</dbReference>
<dbReference type="Proteomes" id="UP000324222">
    <property type="component" value="Unassembled WGS sequence"/>
</dbReference>
<dbReference type="OrthoDB" id="6372711at2759"/>